<dbReference type="GO" id="GO:0005975">
    <property type="term" value="P:carbohydrate metabolic process"/>
    <property type="evidence" value="ECO:0007669"/>
    <property type="project" value="InterPro"/>
</dbReference>
<dbReference type="PIRSF" id="PIRSF005384">
    <property type="entry name" value="RpiB_LacA_B"/>
    <property type="match status" value="1"/>
</dbReference>
<dbReference type="EMBL" id="JANJZL010000012">
    <property type="protein sequence ID" value="MCR2045143.1"/>
    <property type="molecule type" value="Genomic_DNA"/>
</dbReference>
<dbReference type="InterPro" id="IPR004785">
    <property type="entry name" value="RpiB"/>
</dbReference>
<gene>
    <name evidence="3" type="primary">rpiB</name>
    <name evidence="3" type="ORF">NSA23_13620</name>
</gene>
<sequence>MKKIIIGSDKAGVDLKNTIAEFLKDNGIDYEDVGVMSSEDETKYPLVAEKLCKKIIDSEYKYNGILICGTGIGMSISANKFKGIHSTVCHDVYSAERAKLSNNTNVISLGQRVIGPEAAKVVIKRWLELDFKPSHSSANLEEIVKIEDENFKN</sequence>
<comment type="caution">
    <text evidence="3">The sequence shown here is derived from an EMBL/GenBank/DDBJ whole genome shotgun (WGS) entry which is preliminary data.</text>
</comment>
<dbReference type="AlphaFoldDB" id="A0A9X2MKE8"/>
<keyword evidence="4" id="KW-1185">Reference proteome</keyword>
<evidence type="ECO:0000256" key="2">
    <source>
        <dbReference type="ARBA" id="ARBA00023235"/>
    </source>
</evidence>
<dbReference type="EC" id="5.3.1.6" evidence="3"/>
<accession>A0A9X2MKE8</accession>
<dbReference type="Gene3D" id="3.40.1400.10">
    <property type="entry name" value="Sugar-phosphate isomerase, RpiB/LacA/LacB"/>
    <property type="match status" value="1"/>
</dbReference>
<dbReference type="SUPFAM" id="SSF89623">
    <property type="entry name" value="Ribose/Galactose isomerase RpiB/AlsB"/>
    <property type="match status" value="1"/>
</dbReference>
<dbReference type="InterPro" id="IPR036569">
    <property type="entry name" value="RpiB_LacA_LacB_sf"/>
</dbReference>
<dbReference type="NCBIfam" id="TIGR01120">
    <property type="entry name" value="rpiB"/>
    <property type="match status" value="1"/>
</dbReference>
<reference evidence="3" key="1">
    <citation type="submission" date="2022-07" db="EMBL/GenBank/DDBJ databases">
        <title>Enhanced cultured diversity of the mouse gut microbiota enables custom-made synthetic communities.</title>
        <authorList>
            <person name="Afrizal A."/>
        </authorList>
    </citation>
    <scope>NUCLEOTIDE SEQUENCE</scope>
    <source>
        <strain evidence="3">DSM 29482</strain>
    </source>
</reference>
<dbReference type="NCBIfam" id="NF004051">
    <property type="entry name" value="PRK05571.1"/>
    <property type="match status" value="1"/>
</dbReference>
<dbReference type="PANTHER" id="PTHR43732:SF1">
    <property type="entry name" value="RIBOSE 5-PHOSPHATE ISOMERASE"/>
    <property type="match status" value="1"/>
</dbReference>
<protein>
    <submittedName>
        <fullName evidence="3">Ribose 5-phosphate isomerase B</fullName>
        <ecNumber evidence="3">5.3.1.6</ecNumber>
    </submittedName>
</protein>
<evidence type="ECO:0000313" key="3">
    <source>
        <dbReference type="EMBL" id="MCR2045143.1"/>
    </source>
</evidence>
<proteinExistence type="inferred from homology"/>
<dbReference type="RefSeq" id="WP_042679650.1">
    <property type="nucleotide sequence ID" value="NZ_CABKTM010000014.1"/>
</dbReference>
<keyword evidence="2 3" id="KW-0413">Isomerase</keyword>
<evidence type="ECO:0000313" key="4">
    <source>
        <dbReference type="Proteomes" id="UP001142078"/>
    </source>
</evidence>
<dbReference type="PANTHER" id="PTHR43732">
    <property type="entry name" value="RIBOSE 5-PHOSPHATE ISOMERASE-RELATED"/>
    <property type="match status" value="1"/>
</dbReference>
<dbReference type="OrthoDB" id="1778624at2"/>
<comment type="similarity">
    <text evidence="1">Belongs to the LacAB/RpiB family.</text>
</comment>
<dbReference type="Pfam" id="PF02502">
    <property type="entry name" value="LacAB_rpiB"/>
    <property type="match status" value="1"/>
</dbReference>
<dbReference type="NCBIfam" id="TIGR00689">
    <property type="entry name" value="rpiB_lacA_lacB"/>
    <property type="match status" value="1"/>
</dbReference>
<dbReference type="InterPro" id="IPR051812">
    <property type="entry name" value="SPI_LacAB/RpiB"/>
</dbReference>
<dbReference type="GO" id="GO:0004751">
    <property type="term" value="F:ribose-5-phosphate isomerase activity"/>
    <property type="evidence" value="ECO:0007669"/>
    <property type="project" value="UniProtKB-EC"/>
</dbReference>
<dbReference type="InterPro" id="IPR003500">
    <property type="entry name" value="RpiB_LacA_LacB"/>
</dbReference>
<organism evidence="3 4">
    <name type="scientific">Anaerosalibacter massiliensis</name>
    <dbReference type="NCBI Taxonomy" id="1347392"/>
    <lineage>
        <taxon>Bacteria</taxon>
        <taxon>Bacillati</taxon>
        <taxon>Bacillota</taxon>
        <taxon>Tissierellia</taxon>
        <taxon>Tissierellales</taxon>
        <taxon>Sporanaerobacteraceae</taxon>
        <taxon>Anaerosalibacter</taxon>
    </lineage>
</organism>
<name>A0A9X2MKE8_9FIRM</name>
<dbReference type="Proteomes" id="UP001142078">
    <property type="component" value="Unassembled WGS sequence"/>
</dbReference>
<evidence type="ECO:0000256" key="1">
    <source>
        <dbReference type="ARBA" id="ARBA00008754"/>
    </source>
</evidence>